<organism evidence="1 2">
    <name type="scientific">Pluteus cervinus</name>
    <dbReference type="NCBI Taxonomy" id="181527"/>
    <lineage>
        <taxon>Eukaryota</taxon>
        <taxon>Fungi</taxon>
        <taxon>Dikarya</taxon>
        <taxon>Basidiomycota</taxon>
        <taxon>Agaricomycotina</taxon>
        <taxon>Agaricomycetes</taxon>
        <taxon>Agaricomycetidae</taxon>
        <taxon>Agaricales</taxon>
        <taxon>Pluteineae</taxon>
        <taxon>Pluteaceae</taxon>
        <taxon>Pluteus</taxon>
    </lineage>
</organism>
<dbReference type="Proteomes" id="UP000308600">
    <property type="component" value="Unassembled WGS sequence"/>
</dbReference>
<reference evidence="1 2" key="1">
    <citation type="journal article" date="2019" name="Nat. Ecol. Evol.">
        <title>Megaphylogeny resolves global patterns of mushroom evolution.</title>
        <authorList>
            <person name="Varga T."/>
            <person name="Krizsan K."/>
            <person name="Foldi C."/>
            <person name="Dima B."/>
            <person name="Sanchez-Garcia M."/>
            <person name="Sanchez-Ramirez S."/>
            <person name="Szollosi G.J."/>
            <person name="Szarkandi J.G."/>
            <person name="Papp V."/>
            <person name="Albert L."/>
            <person name="Andreopoulos W."/>
            <person name="Angelini C."/>
            <person name="Antonin V."/>
            <person name="Barry K.W."/>
            <person name="Bougher N.L."/>
            <person name="Buchanan P."/>
            <person name="Buyck B."/>
            <person name="Bense V."/>
            <person name="Catcheside P."/>
            <person name="Chovatia M."/>
            <person name="Cooper J."/>
            <person name="Damon W."/>
            <person name="Desjardin D."/>
            <person name="Finy P."/>
            <person name="Geml J."/>
            <person name="Haridas S."/>
            <person name="Hughes K."/>
            <person name="Justo A."/>
            <person name="Karasinski D."/>
            <person name="Kautmanova I."/>
            <person name="Kiss B."/>
            <person name="Kocsube S."/>
            <person name="Kotiranta H."/>
            <person name="LaButti K.M."/>
            <person name="Lechner B.E."/>
            <person name="Liimatainen K."/>
            <person name="Lipzen A."/>
            <person name="Lukacs Z."/>
            <person name="Mihaltcheva S."/>
            <person name="Morgado L.N."/>
            <person name="Niskanen T."/>
            <person name="Noordeloos M.E."/>
            <person name="Ohm R.A."/>
            <person name="Ortiz-Santana B."/>
            <person name="Ovrebo C."/>
            <person name="Racz N."/>
            <person name="Riley R."/>
            <person name="Savchenko A."/>
            <person name="Shiryaev A."/>
            <person name="Soop K."/>
            <person name="Spirin V."/>
            <person name="Szebenyi C."/>
            <person name="Tomsovsky M."/>
            <person name="Tulloss R.E."/>
            <person name="Uehling J."/>
            <person name="Grigoriev I.V."/>
            <person name="Vagvolgyi C."/>
            <person name="Papp T."/>
            <person name="Martin F.M."/>
            <person name="Miettinen O."/>
            <person name="Hibbett D.S."/>
            <person name="Nagy L.G."/>
        </authorList>
    </citation>
    <scope>NUCLEOTIDE SEQUENCE [LARGE SCALE GENOMIC DNA]</scope>
    <source>
        <strain evidence="1 2">NL-1719</strain>
    </source>
</reference>
<protein>
    <submittedName>
        <fullName evidence="1">Uncharacterized protein</fullName>
    </submittedName>
</protein>
<proteinExistence type="predicted"/>
<accession>A0ACD3B118</accession>
<gene>
    <name evidence="1" type="ORF">BDN72DRAFT_837282</name>
</gene>
<sequence>MPIRDRTPTITDYLDVLAQVIETTPIEPATLTAPVLPGSVSNRRDSCVMATKYAALPALSARLVCHSTWIRLLRKARG</sequence>
<dbReference type="EMBL" id="ML208294">
    <property type="protein sequence ID" value="TFK71715.1"/>
    <property type="molecule type" value="Genomic_DNA"/>
</dbReference>
<evidence type="ECO:0000313" key="2">
    <source>
        <dbReference type="Proteomes" id="UP000308600"/>
    </source>
</evidence>
<keyword evidence="2" id="KW-1185">Reference proteome</keyword>
<evidence type="ECO:0000313" key="1">
    <source>
        <dbReference type="EMBL" id="TFK71715.1"/>
    </source>
</evidence>
<name>A0ACD3B118_9AGAR</name>